<dbReference type="EMBL" id="PXZM01000061">
    <property type="protein sequence ID" value="PSJ86219.1"/>
    <property type="molecule type" value="Genomic_DNA"/>
</dbReference>
<dbReference type="AlphaFoldDB" id="A0A2P7UH12"/>
<keyword evidence="1" id="KW-1133">Transmembrane helix</keyword>
<feature type="transmembrane region" description="Helical" evidence="1">
    <location>
        <begin position="661"/>
        <end position="679"/>
    </location>
</feature>
<feature type="transmembrane region" description="Helical" evidence="1">
    <location>
        <begin position="546"/>
        <end position="564"/>
    </location>
</feature>
<comment type="caution">
    <text evidence="2">The sequence shown here is derived from an EMBL/GenBank/DDBJ whole genome shotgun (WGS) entry which is preliminary data.</text>
</comment>
<feature type="transmembrane region" description="Helical" evidence="1">
    <location>
        <begin position="599"/>
        <end position="619"/>
    </location>
</feature>
<proteinExistence type="predicted"/>
<sequence>MRKKLALICLLFLILFLPTNIGNTLIAKEKQQVIMLFVEGMSFHDLEQLKKLSTVDKWLDDAGAGALSIRTPGSRTAANGYLLMGSGGQVLYSEKSGTGYHPFEALSSRETAGERAHELGNDQAQEMARSSIVFPGIFRLLADNREKPYSAQIGLLGTVLASNNIQVALYGNGDYEDTRQRHAVLFAMDQQGRVPIGDVSTKSMEHLRGYPYGIKTNYAYLLEKIHSERRAGLIIAQLADLSRLYQLSADMDPGQFTRQYQRVLRDLSIFLNQLLEQRKPHERIVLASPAVNHVATKEKALLTPLFIWGENASGVLTSATTRQSGLVSGLDVVPTVLSWLDVPVPKGVAGHAIRIEKGNGLTALQNQVGEIHHTYATRPAVLYTYVMLQIVIVGCAVVLWWFRRKREGAGLLRLRRGIRLALLALLWFPALLLLESLLDWQVSGAVVLGGLIMTALIAAFWQEAHALPRIVMTVSGVMTAILLVDGWTGAHLMRQSYLGYDPVIGARFYGLGNEYEGVLIGSTIMLVASLYERMRGGQKELSREKKWLPAISAAIYSVVLYYMVAPNLGTDAGGFLAGLIGFSVALSRLEGWRIGKKGLLLLAGGLVIGVCSLMAISLMSDQPVTHVGRISQQIVHGEWSEVGQMIERKLAMNLRLIRVSIWSKAFVVSLIALGVLTLKNDRFLHHLAKDTPYLVKGFAGVIVGALAGLILNDSGIVTAATCISFLVVPALYAALEEPAQERCST</sequence>
<feature type="transmembrane region" description="Helical" evidence="1">
    <location>
        <begin position="440"/>
        <end position="461"/>
    </location>
</feature>
<feature type="transmembrane region" description="Helical" evidence="1">
    <location>
        <begin position="716"/>
        <end position="735"/>
    </location>
</feature>
<gene>
    <name evidence="2" type="ORF">C7R93_28710</name>
</gene>
<name>A0A2P7UH12_9BACL</name>
<protein>
    <submittedName>
        <fullName evidence="2">Uncharacterized protein</fullName>
    </submittedName>
</protein>
<feature type="transmembrane region" description="Helical" evidence="1">
    <location>
        <begin position="382"/>
        <end position="402"/>
    </location>
</feature>
<feature type="transmembrane region" description="Helical" evidence="1">
    <location>
        <begin position="517"/>
        <end position="534"/>
    </location>
</feature>
<dbReference type="OrthoDB" id="3199331at2"/>
<accession>A0A2P7UH12</accession>
<dbReference type="Proteomes" id="UP000240419">
    <property type="component" value="Unassembled WGS sequence"/>
</dbReference>
<dbReference type="RefSeq" id="WP_106841989.1">
    <property type="nucleotide sequence ID" value="NZ_JBCNIW010000056.1"/>
</dbReference>
<organism evidence="2 3">
    <name type="scientific">Brevibacillus fortis</name>
    <dbReference type="NCBI Taxonomy" id="2126352"/>
    <lineage>
        <taxon>Bacteria</taxon>
        <taxon>Bacillati</taxon>
        <taxon>Bacillota</taxon>
        <taxon>Bacilli</taxon>
        <taxon>Bacillales</taxon>
        <taxon>Paenibacillaceae</taxon>
        <taxon>Brevibacillus</taxon>
    </lineage>
</organism>
<feature type="transmembrane region" description="Helical" evidence="1">
    <location>
        <begin position="470"/>
        <end position="490"/>
    </location>
</feature>
<evidence type="ECO:0000256" key="1">
    <source>
        <dbReference type="SAM" id="Phobius"/>
    </source>
</evidence>
<evidence type="ECO:0000313" key="3">
    <source>
        <dbReference type="Proteomes" id="UP000240419"/>
    </source>
</evidence>
<feature type="transmembrane region" description="Helical" evidence="1">
    <location>
        <begin position="691"/>
        <end position="710"/>
    </location>
</feature>
<reference evidence="2 3" key="1">
    <citation type="submission" date="2018-03" db="EMBL/GenBank/DDBJ databases">
        <title>Brevisbacillus phylogenomics.</title>
        <authorList>
            <person name="Dunlap C."/>
        </authorList>
    </citation>
    <scope>NUCLEOTIDE SEQUENCE [LARGE SCALE GENOMIC DNA]</scope>
    <source>
        <strain evidence="2 3">NRRL NRS-1210</strain>
    </source>
</reference>
<feature type="transmembrane region" description="Helical" evidence="1">
    <location>
        <begin position="570"/>
        <end position="587"/>
    </location>
</feature>
<keyword evidence="3" id="KW-1185">Reference proteome</keyword>
<evidence type="ECO:0000313" key="2">
    <source>
        <dbReference type="EMBL" id="PSJ86219.1"/>
    </source>
</evidence>
<keyword evidence="1" id="KW-0472">Membrane</keyword>
<feature type="transmembrane region" description="Helical" evidence="1">
    <location>
        <begin position="414"/>
        <end position="434"/>
    </location>
</feature>
<keyword evidence="1" id="KW-0812">Transmembrane</keyword>